<dbReference type="InterPro" id="IPR020287">
    <property type="entry name" value="Tail_sheath_C"/>
</dbReference>
<dbReference type="Proteomes" id="UP000236893">
    <property type="component" value="Unassembled WGS sequence"/>
</dbReference>
<sequence>MTTDYLLYDSIRMFYLNGGGKSYIISIGDYKTPLSRAKFETAISGPLKKEDEPTLILFPDAVKLADTDLYFLQNMALKQCYDLQDRFTICDLTPSKTDTEWANSVTGFRNNIDLISMNYGAAYTPYLRSNLSKNVTYRALASALFKFGTNISLSSLVPTADIKTKDLIASLEKSIADNDFIKSKISDTILDDYNAKVQVFKQKVGIAVPVPADVKAAFKDLYVYLYSKADTILDDLATNSGNVLNATIPPVPPSTDPTIFVLDTVRKVLADSLRSRMKTLNSYNKAHKALTDVDDKLYNPKANWTATGWVDAGINVMDDANVVFDDTIYPNKPIPAADPDKEKKFQENMIAAEPKISQIMKDLFDSLSFIKTAAAFIENGFERLLYDTFSLYRSINQKIASTATELPPSGAIAGIYAFIDATRGVWKAPANVNIQGVESLSYTIDNTDNDDLNISDTGKSINAIRFFTGKGTLVWGARTIDGNSNEWRYVPVRRLFITIEESAKKATIPFVFEPNDANTWVKVRAMLENYLTLQWRAGALAGPKPEYAFFVKCGLGQTMTSQDILEGRLIVEIGLAAVRPAEFIILRFSHLMQKA</sequence>
<organism evidence="3 4">
    <name type="scientific">Solitalea longa</name>
    <dbReference type="NCBI Taxonomy" id="2079460"/>
    <lineage>
        <taxon>Bacteria</taxon>
        <taxon>Pseudomonadati</taxon>
        <taxon>Bacteroidota</taxon>
        <taxon>Sphingobacteriia</taxon>
        <taxon>Sphingobacteriales</taxon>
        <taxon>Sphingobacteriaceae</taxon>
        <taxon>Solitalea</taxon>
    </lineage>
</organism>
<dbReference type="OrthoDB" id="9767864at2"/>
<comment type="similarity">
    <text evidence="1">Belongs to the myoviridae tail sheath protein family.</text>
</comment>
<evidence type="ECO:0000313" key="3">
    <source>
        <dbReference type="EMBL" id="POY37589.1"/>
    </source>
</evidence>
<evidence type="ECO:0000256" key="1">
    <source>
        <dbReference type="ARBA" id="ARBA00008005"/>
    </source>
</evidence>
<dbReference type="InterPro" id="IPR052042">
    <property type="entry name" value="Tail_sheath_structural"/>
</dbReference>
<comment type="caution">
    <text evidence="3">The sequence shown here is derived from an EMBL/GenBank/DDBJ whole genome shotgun (WGS) entry which is preliminary data.</text>
</comment>
<name>A0A2S5A5K8_9SPHI</name>
<feature type="domain" description="Tail sheath protein C-terminal" evidence="2">
    <location>
        <begin position="484"/>
        <end position="588"/>
    </location>
</feature>
<dbReference type="AlphaFoldDB" id="A0A2S5A5K8"/>
<dbReference type="PANTHER" id="PTHR35861:SF1">
    <property type="entry name" value="PHAGE TAIL SHEATH PROTEIN"/>
    <property type="match status" value="1"/>
</dbReference>
<gene>
    <name evidence="3" type="ORF">C3K47_05895</name>
</gene>
<accession>A0A2S5A5K8</accession>
<reference evidence="3 4" key="1">
    <citation type="submission" date="2018-01" db="EMBL/GenBank/DDBJ databases">
        <authorList>
            <person name="Gaut B.S."/>
            <person name="Morton B.R."/>
            <person name="Clegg M.T."/>
            <person name="Duvall M.R."/>
        </authorList>
    </citation>
    <scope>NUCLEOTIDE SEQUENCE [LARGE SCALE GENOMIC DNA]</scope>
    <source>
        <strain evidence="3 4">HR-AV</strain>
    </source>
</reference>
<dbReference type="PANTHER" id="PTHR35861">
    <property type="match status" value="1"/>
</dbReference>
<protein>
    <submittedName>
        <fullName evidence="3">Phage tail protein</fullName>
    </submittedName>
</protein>
<keyword evidence="4" id="KW-1185">Reference proteome</keyword>
<dbReference type="EMBL" id="PQVF01000004">
    <property type="protein sequence ID" value="POY37589.1"/>
    <property type="molecule type" value="Genomic_DNA"/>
</dbReference>
<evidence type="ECO:0000259" key="2">
    <source>
        <dbReference type="Pfam" id="PF17482"/>
    </source>
</evidence>
<dbReference type="Gene3D" id="3.40.50.11780">
    <property type="match status" value="2"/>
</dbReference>
<dbReference type="Pfam" id="PF17482">
    <property type="entry name" value="Phage_sheath_1C"/>
    <property type="match status" value="1"/>
</dbReference>
<proteinExistence type="inferred from homology"/>
<evidence type="ECO:0000313" key="4">
    <source>
        <dbReference type="Proteomes" id="UP000236893"/>
    </source>
</evidence>